<reference evidence="3" key="2">
    <citation type="submission" date="2023-06" db="EMBL/GenBank/DDBJ databases">
        <authorList>
            <consortium name="Lawrence Berkeley National Laboratory"/>
            <person name="Haridas S."/>
            <person name="Hensen N."/>
            <person name="Bonometti L."/>
            <person name="Westerberg I."/>
            <person name="Brannstrom I.O."/>
            <person name="Guillou S."/>
            <person name="Cros-Aarteil S."/>
            <person name="Calhoun S."/>
            <person name="Kuo A."/>
            <person name="Mondo S."/>
            <person name="Pangilinan J."/>
            <person name="Riley R."/>
            <person name="Labutti K."/>
            <person name="Andreopoulos B."/>
            <person name="Lipzen A."/>
            <person name="Chen C."/>
            <person name="Yanf M."/>
            <person name="Daum C."/>
            <person name="Ng V."/>
            <person name="Clum A."/>
            <person name="Steindorff A."/>
            <person name="Ohm R."/>
            <person name="Martin F."/>
            <person name="Silar P."/>
            <person name="Natvig D."/>
            <person name="Lalanne C."/>
            <person name="Gautier V."/>
            <person name="Ament-Velasquez S.L."/>
            <person name="Kruys A."/>
            <person name="Hutchinson M.I."/>
            <person name="Powell A.J."/>
            <person name="Barry K."/>
            <person name="Miller A.N."/>
            <person name="Grigoriev I.V."/>
            <person name="Debuchy R."/>
            <person name="Gladieux P."/>
            <person name="Thoren M.H."/>
            <person name="Johannesson H."/>
        </authorList>
    </citation>
    <scope>NUCLEOTIDE SEQUENCE</scope>
    <source>
        <strain evidence="3">CBS 314.62</strain>
    </source>
</reference>
<sequence>MRVNAATLLPLLSSLVSALAPPNRPGFNTIWSDAFAGNAGDSPNGDLWNIAQGIHTNNELQSYTTSNQNIQISGGGTIQIVPRKNPSGSWFSGRIESKATFTPIAGKVTMMEAALRFGDGNPATKQGIWPAFWMLGEAIHHGTPWPQCGELDIMETVNGIPTGYGTAHCGSETGGACNEPIGQVSTTPVPDNGWHTWTIKIDRTNAGNFRDEVITWMLDGQVYHTLTGAAVGDEAIWGTLAHSPLFLILNVAVGGNWPGSPNGATQDGYGSMMEVEYVAVYQN</sequence>
<proteinExistence type="predicted"/>
<dbReference type="AlphaFoldDB" id="A0AAE0X2B2"/>
<dbReference type="InterPro" id="IPR000757">
    <property type="entry name" value="Beta-glucanase-like"/>
</dbReference>
<dbReference type="GO" id="GO:0004553">
    <property type="term" value="F:hydrolase activity, hydrolyzing O-glycosyl compounds"/>
    <property type="evidence" value="ECO:0007669"/>
    <property type="project" value="InterPro"/>
</dbReference>
<evidence type="ECO:0000313" key="4">
    <source>
        <dbReference type="Proteomes" id="UP001270362"/>
    </source>
</evidence>
<name>A0AAE0X2B2_9PEZI</name>
<dbReference type="InterPro" id="IPR013320">
    <property type="entry name" value="ConA-like_dom_sf"/>
</dbReference>
<evidence type="ECO:0000259" key="2">
    <source>
        <dbReference type="PROSITE" id="PS51762"/>
    </source>
</evidence>
<reference evidence="3" key="1">
    <citation type="journal article" date="2023" name="Mol. Phylogenet. Evol.">
        <title>Genome-scale phylogeny and comparative genomics of the fungal order Sordariales.</title>
        <authorList>
            <person name="Hensen N."/>
            <person name="Bonometti L."/>
            <person name="Westerberg I."/>
            <person name="Brannstrom I.O."/>
            <person name="Guillou S."/>
            <person name="Cros-Aarteil S."/>
            <person name="Calhoun S."/>
            <person name="Haridas S."/>
            <person name="Kuo A."/>
            <person name="Mondo S."/>
            <person name="Pangilinan J."/>
            <person name="Riley R."/>
            <person name="LaButti K."/>
            <person name="Andreopoulos B."/>
            <person name="Lipzen A."/>
            <person name="Chen C."/>
            <person name="Yan M."/>
            <person name="Daum C."/>
            <person name="Ng V."/>
            <person name="Clum A."/>
            <person name="Steindorff A."/>
            <person name="Ohm R.A."/>
            <person name="Martin F."/>
            <person name="Silar P."/>
            <person name="Natvig D.O."/>
            <person name="Lalanne C."/>
            <person name="Gautier V."/>
            <person name="Ament-Velasquez S.L."/>
            <person name="Kruys A."/>
            <person name="Hutchinson M.I."/>
            <person name="Powell A.J."/>
            <person name="Barry K."/>
            <person name="Miller A.N."/>
            <person name="Grigoriev I.V."/>
            <person name="Debuchy R."/>
            <person name="Gladieux P."/>
            <person name="Hiltunen Thoren M."/>
            <person name="Johannesson H."/>
        </authorList>
    </citation>
    <scope>NUCLEOTIDE SEQUENCE</scope>
    <source>
        <strain evidence="3">CBS 314.62</strain>
    </source>
</reference>
<evidence type="ECO:0000313" key="3">
    <source>
        <dbReference type="EMBL" id="KAK3682928.1"/>
    </source>
</evidence>
<dbReference type="PROSITE" id="PS51762">
    <property type="entry name" value="GH16_2"/>
    <property type="match status" value="1"/>
</dbReference>
<accession>A0AAE0X2B2</accession>
<dbReference type="InterPro" id="IPR050546">
    <property type="entry name" value="Glycosyl_Hydrlase_16"/>
</dbReference>
<feature type="domain" description="GH16" evidence="2">
    <location>
        <begin position="29"/>
        <end position="283"/>
    </location>
</feature>
<dbReference type="GO" id="GO:0005975">
    <property type="term" value="P:carbohydrate metabolic process"/>
    <property type="evidence" value="ECO:0007669"/>
    <property type="project" value="InterPro"/>
</dbReference>
<dbReference type="Pfam" id="PF26113">
    <property type="entry name" value="GH16_XgeA"/>
    <property type="match status" value="1"/>
</dbReference>
<organism evidence="3 4">
    <name type="scientific">Podospora appendiculata</name>
    <dbReference type="NCBI Taxonomy" id="314037"/>
    <lineage>
        <taxon>Eukaryota</taxon>
        <taxon>Fungi</taxon>
        <taxon>Dikarya</taxon>
        <taxon>Ascomycota</taxon>
        <taxon>Pezizomycotina</taxon>
        <taxon>Sordariomycetes</taxon>
        <taxon>Sordariomycetidae</taxon>
        <taxon>Sordariales</taxon>
        <taxon>Podosporaceae</taxon>
        <taxon>Podospora</taxon>
    </lineage>
</organism>
<feature type="chain" id="PRO_5042163920" evidence="1">
    <location>
        <begin position="19"/>
        <end position="283"/>
    </location>
</feature>
<dbReference type="Gene3D" id="2.60.120.200">
    <property type="match status" value="1"/>
</dbReference>
<dbReference type="CDD" id="cd02182">
    <property type="entry name" value="GH16_Strep_laminarinase_like"/>
    <property type="match status" value="1"/>
</dbReference>
<keyword evidence="3" id="KW-0378">Hydrolase</keyword>
<dbReference type="Proteomes" id="UP001270362">
    <property type="component" value="Unassembled WGS sequence"/>
</dbReference>
<keyword evidence="4" id="KW-1185">Reference proteome</keyword>
<protein>
    <submittedName>
        <fullName evidence="3">Glycoside hydrolase family 16 protein</fullName>
    </submittedName>
</protein>
<gene>
    <name evidence="3" type="ORF">B0T22DRAFT_297312</name>
</gene>
<dbReference type="SUPFAM" id="SSF49899">
    <property type="entry name" value="Concanavalin A-like lectins/glucanases"/>
    <property type="match status" value="1"/>
</dbReference>
<evidence type="ECO:0000256" key="1">
    <source>
        <dbReference type="SAM" id="SignalP"/>
    </source>
</evidence>
<keyword evidence="1" id="KW-0732">Signal</keyword>
<feature type="signal peptide" evidence="1">
    <location>
        <begin position="1"/>
        <end position="18"/>
    </location>
</feature>
<dbReference type="PANTHER" id="PTHR10963:SF60">
    <property type="entry name" value="GRAM-NEGATIVE BACTERIA-BINDING PROTEIN 1-RELATED"/>
    <property type="match status" value="1"/>
</dbReference>
<dbReference type="EMBL" id="JAULSO010000005">
    <property type="protein sequence ID" value="KAK3682928.1"/>
    <property type="molecule type" value="Genomic_DNA"/>
</dbReference>
<dbReference type="PANTHER" id="PTHR10963">
    <property type="entry name" value="GLYCOSYL HYDROLASE-RELATED"/>
    <property type="match status" value="1"/>
</dbReference>
<comment type="caution">
    <text evidence="3">The sequence shown here is derived from an EMBL/GenBank/DDBJ whole genome shotgun (WGS) entry which is preliminary data.</text>
</comment>